<name>Q2VHN3_9LACT</name>
<protein>
    <recommendedName>
        <fullName evidence="1">BRCT domain-containing protein</fullName>
    </recommendedName>
</protein>
<dbReference type="Pfam" id="PF00533">
    <property type="entry name" value="BRCT"/>
    <property type="match status" value="1"/>
</dbReference>
<reference evidence="2" key="1">
    <citation type="journal article" date="2005" name="Appl. Environ. Microbiol.">
        <title>Complete sequences of four plasmids of Lactococcus lactis subsp. cremoris SK11 reveal extensive adaptation to the dairy environment.</title>
        <authorList>
            <person name="Siezen R.J."/>
            <person name="Renckens B."/>
            <person name="van Swam I."/>
            <person name="Peters S."/>
            <person name="van Kranenburg R."/>
            <person name="Kleerebezem M."/>
            <person name="de Vos W.M."/>
        </authorList>
    </citation>
    <scope>NUCLEOTIDE SEQUENCE</scope>
    <source>
        <strain evidence="2">SK11</strain>
        <plasmid evidence="2">pSK11L</plasmid>
    </source>
</reference>
<dbReference type="AlphaFoldDB" id="Q2VHN3"/>
<dbReference type="InterPro" id="IPR001357">
    <property type="entry name" value="BRCT_dom"/>
</dbReference>
<dbReference type="Gene3D" id="3.40.50.10190">
    <property type="entry name" value="BRCT domain"/>
    <property type="match status" value="1"/>
</dbReference>
<sequence length="112" mass="12769">MIIESIQKNSRGGLMLENEYFVFTGTLTTMTRKQAQSIIIGLKGHNQNAVTKKTTRLVTGNFPIDLIKGYHHSHKISEAKQSKRKGQRIMIMTEKEFIEFLAQTFQLLSKGL</sequence>
<geneLocation type="plasmid" evidence="2">
    <name>pSK11L</name>
</geneLocation>
<keyword evidence="2" id="KW-0614">Plasmid</keyword>
<gene>
    <name evidence="2" type="primary">orf38</name>
    <name evidence="2" type="ORF">pSK11L_38</name>
</gene>
<dbReference type="EMBL" id="DQ149244">
    <property type="protein sequence ID" value="ABA47377.1"/>
    <property type="molecule type" value="Genomic_DNA"/>
</dbReference>
<dbReference type="CDD" id="cd17748">
    <property type="entry name" value="BRCT_DNA_ligase_like"/>
    <property type="match status" value="1"/>
</dbReference>
<evidence type="ECO:0000259" key="1">
    <source>
        <dbReference type="Pfam" id="PF00533"/>
    </source>
</evidence>
<organism evidence="2">
    <name type="scientific">Lactococcus lactis</name>
    <dbReference type="NCBI Taxonomy" id="1358"/>
    <lineage>
        <taxon>Bacteria</taxon>
        <taxon>Bacillati</taxon>
        <taxon>Bacillota</taxon>
        <taxon>Bacilli</taxon>
        <taxon>Lactobacillales</taxon>
        <taxon>Streptococcaceae</taxon>
        <taxon>Lactococcus</taxon>
    </lineage>
</organism>
<evidence type="ECO:0000313" key="2">
    <source>
        <dbReference type="EMBL" id="ABA47377.1"/>
    </source>
</evidence>
<dbReference type="SUPFAM" id="SSF52113">
    <property type="entry name" value="BRCT domain"/>
    <property type="match status" value="1"/>
</dbReference>
<proteinExistence type="predicted"/>
<accession>Q2VHN3</accession>
<feature type="domain" description="BRCT" evidence="1">
    <location>
        <begin position="20"/>
        <end position="93"/>
    </location>
</feature>
<dbReference type="InterPro" id="IPR036420">
    <property type="entry name" value="BRCT_dom_sf"/>
</dbReference>